<feature type="region of interest" description="Disordered" evidence="3">
    <location>
        <begin position="610"/>
        <end position="691"/>
    </location>
</feature>
<dbReference type="AlphaFoldDB" id="A0A8K0N612"/>
<dbReference type="EMBL" id="CM017879">
    <property type="protein sequence ID" value="KAG1358920.1"/>
    <property type="molecule type" value="Genomic_DNA"/>
</dbReference>
<dbReference type="InterPro" id="IPR012677">
    <property type="entry name" value="Nucleotide-bd_a/b_plait_sf"/>
</dbReference>
<keyword evidence="1 2" id="KW-0694">RNA-binding</keyword>
<keyword evidence="6" id="KW-1185">Reference proteome</keyword>
<feature type="compositionally biased region" description="Low complexity" evidence="3">
    <location>
        <begin position="356"/>
        <end position="371"/>
    </location>
</feature>
<sequence length="691" mass="74107">MEEMRGNILDPGAAEFYPASQFALAQPQIYYTYPSPPPPPALPVYPQAAPAEYVSPAWVAGDGAATRAVVLSMVPRHVGEAAVRLEMEKFGGVRAVEMGSLAADGIVTVHFFDLRSAQTALTEIREQHVRQQSLLGQQYGVLAGNWAEPGGPGGAGMVVIHPMGWRGLIAGQVVWAQFAARAFDDPNHGSLVVFNLDPSVSSLALREIFQPFGAVKEVKEMASRPHHRVVEFFDTRDASRALSELNGKEILGRRLVLEFFRPGGQTRRSDALLFSNNSFQSFNTTTTTTTAAAAINTSIYSSSNYSKRSSGHQNYPLPPRLLRTTRWVQGSGGGAPQASSSSSPGGGGGEGVVLLKRTSTAGSSSTARNSNGGNGGSGSGRRNKAGSSGHQSSSPSSSSKQQSSSRKGWKSHHGKNGGGEARFLFKEAGEAEEESASSCGDSRTTVMIRNIPNKYSQKLLLNMLDNHCIHCNEKIGEEGEEDEPYSAYDFVYLPIDFNNKCNVGYGFVNLTSPEAAYRLYKAFHKQPWEVFNSRKICQVTYARLQGLEALKEHFKNSKFACDNDEYMPVIFSPPRDGRQLTEPVPIGGRGPVALTKRIVDRMRRASEQLAASEAAAAVAPPPSDGGGASSTTTSTHAPSDNAEHDEEEEEEEEEEEDADVGGGGGGDEEGGGDETGSRLSEALLSLSYSQV</sequence>
<feature type="domain" description="RRM" evidence="4">
    <location>
        <begin position="189"/>
        <end position="262"/>
    </location>
</feature>
<name>A0A8K0N612_COCNU</name>
<evidence type="ECO:0000256" key="1">
    <source>
        <dbReference type="ARBA" id="ARBA00022884"/>
    </source>
</evidence>
<dbReference type="PANTHER" id="PTHR23189">
    <property type="entry name" value="RNA RECOGNITION MOTIF-CONTAINING"/>
    <property type="match status" value="1"/>
</dbReference>
<dbReference type="Gene3D" id="3.30.70.330">
    <property type="match status" value="2"/>
</dbReference>
<dbReference type="SUPFAM" id="SSF54928">
    <property type="entry name" value="RNA-binding domain, RBD"/>
    <property type="match status" value="1"/>
</dbReference>
<evidence type="ECO:0000313" key="6">
    <source>
        <dbReference type="Proteomes" id="UP000797356"/>
    </source>
</evidence>
<dbReference type="CDD" id="cd12530">
    <property type="entry name" value="RRM3_EAR1_like"/>
    <property type="match status" value="1"/>
</dbReference>
<evidence type="ECO:0000256" key="2">
    <source>
        <dbReference type="PROSITE-ProRule" id="PRU00176"/>
    </source>
</evidence>
<evidence type="ECO:0000313" key="5">
    <source>
        <dbReference type="EMBL" id="KAG1358920.1"/>
    </source>
</evidence>
<dbReference type="Pfam" id="PF00076">
    <property type="entry name" value="RRM_1"/>
    <property type="match status" value="1"/>
</dbReference>
<evidence type="ECO:0000256" key="3">
    <source>
        <dbReference type="SAM" id="MobiDB-lite"/>
    </source>
</evidence>
<feature type="compositionally biased region" description="Low complexity" evidence="3">
    <location>
        <begin position="629"/>
        <end position="639"/>
    </location>
</feature>
<dbReference type="FunFam" id="3.30.70.330:FF:001402">
    <property type="entry name" value="Terminal EAR1-like 1"/>
    <property type="match status" value="1"/>
</dbReference>
<proteinExistence type="predicted"/>
<dbReference type="OrthoDB" id="417481at2759"/>
<dbReference type="PROSITE" id="PS50102">
    <property type="entry name" value="RRM"/>
    <property type="match status" value="1"/>
</dbReference>
<dbReference type="Pfam" id="PF04059">
    <property type="entry name" value="RRM_2"/>
    <property type="match status" value="1"/>
</dbReference>
<dbReference type="InterPro" id="IPR034458">
    <property type="entry name" value="EAR1-like_RRM3"/>
</dbReference>
<dbReference type="InterPro" id="IPR007201">
    <property type="entry name" value="Mei2-like_Rrm_C"/>
</dbReference>
<comment type="caution">
    <text evidence="5">The sequence shown here is derived from an EMBL/GenBank/DDBJ whole genome shotgun (WGS) entry which is preliminary data.</text>
</comment>
<dbReference type="Proteomes" id="UP000797356">
    <property type="component" value="Chromosome 8"/>
</dbReference>
<gene>
    <name evidence="5" type="ORF">COCNU_08G003660</name>
</gene>
<protein>
    <submittedName>
        <fullName evidence="5">Protein terminal ear1</fullName>
    </submittedName>
</protein>
<dbReference type="SMART" id="SM00360">
    <property type="entry name" value="RRM"/>
    <property type="match status" value="3"/>
</dbReference>
<reference evidence="5" key="1">
    <citation type="journal article" date="2017" name="Gigascience">
        <title>The genome draft of coconut (Cocos nucifera).</title>
        <authorList>
            <person name="Xiao Y."/>
            <person name="Xu P."/>
            <person name="Fan H."/>
            <person name="Baudouin L."/>
            <person name="Xia W."/>
            <person name="Bocs S."/>
            <person name="Xu J."/>
            <person name="Li Q."/>
            <person name="Guo A."/>
            <person name="Zhou L."/>
            <person name="Li J."/>
            <person name="Wu Y."/>
            <person name="Ma Z."/>
            <person name="Armero A."/>
            <person name="Issali A.E."/>
            <person name="Liu N."/>
            <person name="Peng M."/>
            <person name="Yang Y."/>
        </authorList>
    </citation>
    <scope>NUCLEOTIDE SEQUENCE</scope>
    <source>
        <tissue evidence="5">Spear leaf of Hainan Tall coconut</tissue>
    </source>
</reference>
<feature type="compositionally biased region" description="Low complexity" evidence="3">
    <location>
        <begin position="385"/>
        <end position="406"/>
    </location>
</feature>
<evidence type="ECO:0000259" key="4">
    <source>
        <dbReference type="PROSITE" id="PS50102"/>
    </source>
</evidence>
<dbReference type="InterPro" id="IPR035979">
    <property type="entry name" value="RBD_domain_sf"/>
</dbReference>
<feature type="region of interest" description="Disordered" evidence="3">
    <location>
        <begin position="327"/>
        <end position="420"/>
    </location>
</feature>
<reference evidence="5" key="2">
    <citation type="submission" date="2019-07" db="EMBL/GenBank/DDBJ databases">
        <authorList>
            <person name="Yang Y."/>
            <person name="Bocs S."/>
            <person name="Baudouin L."/>
        </authorList>
    </citation>
    <scope>NUCLEOTIDE SEQUENCE</scope>
    <source>
        <tissue evidence="5">Spear leaf of Hainan Tall coconut</tissue>
    </source>
</reference>
<accession>A0A8K0N612</accession>
<dbReference type="GO" id="GO:0003723">
    <property type="term" value="F:RNA binding"/>
    <property type="evidence" value="ECO:0007669"/>
    <property type="project" value="UniProtKB-UniRule"/>
</dbReference>
<organism evidence="5 6">
    <name type="scientific">Cocos nucifera</name>
    <name type="common">Coconut palm</name>
    <dbReference type="NCBI Taxonomy" id="13894"/>
    <lineage>
        <taxon>Eukaryota</taxon>
        <taxon>Viridiplantae</taxon>
        <taxon>Streptophyta</taxon>
        <taxon>Embryophyta</taxon>
        <taxon>Tracheophyta</taxon>
        <taxon>Spermatophyta</taxon>
        <taxon>Magnoliopsida</taxon>
        <taxon>Liliopsida</taxon>
        <taxon>Arecaceae</taxon>
        <taxon>Arecoideae</taxon>
        <taxon>Cocoseae</taxon>
        <taxon>Attaleinae</taxon>
        <taxon>Cocos</taxon>
    </lineage>
</organism>
<dbReference type="InterPro" id="IPR000504">
    <property type="entry name" value="RRM_dom"/>
</dbReference>
<feature type="compositionally biased region" description="Acidic residues" evidence="3">
    <location>
        <begin position="643"/>
        <end position="659"/>
    </location>
</feature>